<name>A0A4Y2QX11_ARAVE</name>
<keyword evidence="2" id="KW-1185">Reference proteome</keyword>
<sequence>MVQSESGPIDKYESDSSGHQWSYRTINDPIWATSGPIWTTCGPIRQPVFHLDNRDPIGQSVSNLTVVSNLNNQWFNLDKYVH</sequence>
<dbReference type="AlphaFoldDB" id="A0A4Y2QX11"/>
<evidence type="ECO:0000313" key="2">
    <source>
        <dbReference type="Proteomes" id="UP000499080"/>
    </source>
</evidence>
<evidence type="ECO:0000313" key="1">
    <source>
        <dbReference type="EMBL" id="GBN67675.1"/>
    </source>
</evidence>
<gene>
    <name evidence="1" type="ORF">AVEN_120615_1</name>
</gene>
<proteinExistence type="predicted"/>
<dbReference type="Proteomes" id="UP000499080">
    <property type="component" value="Unassembled WGS sequence"/>
</dbReference>
<reference evidence="1 2" key="1">
    <citation type="journal article" date="2019" name="Sci. Rep.">
        <title>Orb-weaving spider Araneus ventricosus genome elucidates the spidroin gene catalogue.</title>
        <authorList>
            <person name="Kono N."/>
            <person name="Nakamura H."/>
            <person name="Ohtoshi R."/>
            <person name="Moran D.A.P."/>
            <person name="Shinohara A."/>
            <person name="Yoshida Y."/>
            <person name="Fujiwara M."/>
            <person name="Mori M."/>
            <person name="Tomita M."/>
            <person name="Arakawa K."/>
        </authorList>
    </citation>
    <scope>NUCLEOTIDE SEQUENCE [LARGE SCALE GENOMIC DNA]</scope>
</reference>
<accession>A0A4Y2QX11</accession>
<protein>
    <submittedName>
        <fullName evidence="1">Uncharacterized protein</fullName>
    </submittedName>
</protein>
<dbReference type="EMBL" id="BGPR01015014">
    <property type="protein sequence ID" value="GBN67675.1"/>
    <property type="molecule type" value="Genomic_DNA"/>
</dbReference>
<comment type="caution">
    <text evidence="1">The sequence shown here is derived from an EMBL/GenBank/DDBJ whole genome shotgun (WGS) entry which is preliminary data.</text>
</comment>
<organism evidence="1 2">
    <name type="scientific">Araneus ventricosus</name>
    <name type="common">Orbweaver spider</name>
    <name type="synonym">Epeira ventricosa</name>
    <dbReference type="NCBI Taxonomy" id="182803"/>
    <lineage>
        <taxon>Eukaryota</taxon>
        <taxon>Metazoa</taxon>
        <taxon>Ecdysozoa</taxon>
        <taxon>Arthropoda</taxon>
        <taxon>Chelicerata</taxon>
        <taxon>Arachnida</taxon>
        <taxon>Araneae</taxon>
        <taxon>Araneomorphae</taxon>
        <taxon>Entelegynae</taxon>
        <taxon>Araneoidea</taxon>
        <taxon>Araneidae</taxon>
        <taxon>Araneus</taxon>
    </lineage>
</organism>